<comment type="caution">
    <text evidence="1">The sequence shown here is derived from an EMBL/GenBank/DDBJ whole genome shotgun (WGS) entry which is preliminary data.</text>
</comment>
<gene>
    <name evidence="1" type="ORF">CLV32_3595</name>
</gene>
<dbReference type="Proteomes" id="UP000295499">
    <property type="component" value="Unassembled WGS sequence"/>
</dbReference>
<protein>
    <submittedName>
        <fullName evidence="1">Uncharacterized protein</fullName>
    </submittedName>
</protein>
<evidence type="ECO:0000313" key="1">
    <source>
        <dbReference type="EMBL" id="TDO20958.1"/>
    </source>
</evidence>
<accession>A0A4R6IGS1</accession>
<keyword evidence="2" id="KW-1185">Reference proteome</keyword>
<evidence type="ECO:0000313" key="2">
    <source>
        <dbReference type="Proteomes" id="UP000295499"/>
    </source>
</evidence>
<reference evidence="1 2" key="1">
    <citation type="submission" date="2019-03" db="EMBL/GenBank/DDBJ databases">
        <title>Genomic Encyclopedia of Archaeal and Bacterial Type Strains, Phase II (KMG-II): from individual species to whole genera.</title>
        <authorList>
            <person name="Goeker M."/>
        </authorList>
    </citation>
    <scope>NUCLEOTIDE SEQUENCE [LARGE SCALE GENOMIC DNA]</scope>
    <source>
        <strain evidence="1 2">DSM 19034</strain>
    </source>
</reference>
<dbReference type="AlphaFoldDB" id="A0A4R6IGS1"/>
<name>A0A4R6IGS1_9SPHI</name>
<proteinExistence type="predicted"/>
<sequence>MSCIEIAQAVGANEKMMKYICLNAENEQNIY</sequence>
<dbReference type="EMBL" id="SNWM01000004">
    <property type="protein sequence ID" value="TDO20958.1"/>
    <property type="molecule type" value="Genomic_DNA"/>
</dbReference>
<organism evidence="1 2">
    <name type="scientific">Pedobacter duraquae</name>
    <dbReference type="NCBI Taxonomy" id="425511"/>
    <lineage>
        <taxon>Bacteria</taxon>
        <taxon>Pseudomonadati</taxon>
        <taxon>Bacteroidota</taxon>
        <taxon>Sphingobacteriia</taxon>
        <taxon>Sphingobacteriales</taxon>
        <taxon>Sphingobacteriaceae</taxon>
        <taxon>Pedobacter</taxon>
    </lineage>
</organism>